<dbReference type="GO" id="GO:0015031">
    <property type="term" value="P:protein transport"/>
    <property type="evidence" value="ECO:0007669"/>
    <property type="project" value="UniProtKB-KW"/>
</dbReference>
<evidence type="ECO:0000313" key="12">
    <source>
        <dbReference type="Proteomes" id="UP000094336"/>
    </source>
</evidence>
<feature type="non-terminal residue" evidence="11">
    <location>
        <position position="326"/>
    </location>
</feature>
<dbReference type="GO" id="GO:0006888">
    <property type="term" value="P:endoplasmic reticulum to Golgi vesicle-mediated transport"/>
    <property type="evidence" value="ECO:0007669"/>
    <property type="project" value="UniProtKB-UniRule"/>
</dbReference>
<dbReference type="GeneID" id="30146879"/>
<comment type="function">
    <text evidence="10">Guanine nucleotide-exchange factor (GEF) required for the formation or budding of transport vesicles from the ER.</text>
</comment>
<dbReference type="InterPro" id="IPR045260">
    <property type="entry name" value="Sec12-like"/>
</dbReference>
<evidence type="ECO:0000256" key="4">
    <source>
        <dbReference type="ARBA" id="ARBA00022737"/>
    </source>
</evidence>
<evidence type="ECO:0000256" key="3">
    <source>
        <dbReference type="ARBA" id="ARBA00022692"/>
    </source>
</evidence>
<evidence type="ECO:0000313" key="11">
    <source>
        <dbReference type="EMBL" id="ODQ79424.1"/>
    </source>
</evidence>
<dbReference type="InterPro" id="IPR001680">
    <property type="entry name" value="WD40_rpt"/>
</dbReference>
<dbReference type="Gene3D" id="2.130.10.10">
    <property type="entry name" value="YVTN repeat-like/Quinoprotein amine dehydrogenase"/>
    <property type="match status" value="1"/>
</dbReference>
<keyword evidence="8" id="KW-1133">Transmembrane helix</keyword>
<keyword evidence="7 10" id="KW-0653">Protein transport</keyword>
<sequence length="326" mass="34849">MKFESRTLDVGYPIYGAGFISDAMLAVAGGGGEGAHGIPNKLSAVTIDFSADEPLKVQSEVKLSDEEDSAMSLAAGGDTVLLGVNQSSKSITRGENKHVRMYSYTKDQWVFGLALQVSESKDSSEYQKHTVVSLDGVYAAICMSDESGIVTFLKSTERGFTKTYEYKAESDVKDISFGPDGKSVAIVTSKTLTIVAASIGKPTFKLENFGKDSLTKVRFIDDEMLLVGASAKNNGGVLLFQISIPQESVLRRLVVSKKVRGLTSMAVSLDEGLVAFSGSDSSVFLLDVTTLRTIHLFKTVHAFAITKVVFSPSGQYLASTSAANTI</sequence>
<keyword evidence="4 10" id="KW-0677">Repeat</keyword>
<gene>
    <name evidence="11" type="ORF">BABINDRAFT_161824</name>
</gene>
<comment type="similarity">
    <text evidence="10">Belongs to the WD repeat SEC12 family.</text>
</comment>
<evidence type="ECO:0000256" key="2">
    <source>
        <dbReference type="ARBA" id="ARBA00022574"/>
    </source>
</evidence>
<dbReference type="GO" id="GO:0000139">
    <property type="term" value="C:Golgi membrane"/>
    <property type="evidence" value="ECO:0007669"/>
    <property type="project" value="UniProtKB-SubCell"/>
</dbReference>
<name>A0A1E3QPN6_9ASCO</name>
<evidence type="ECO:0000256" key="10">
    <source>
        <dbReference type="RuleBase" id="RU369019"/>
    </source>
</evidence>
<evidence type="ECO:0000256" key="7">
    <source>
        <dbReference type="ARBA" id="ARBA00022927"/>
    </source>
</evidence>
<evidence type="ECO:0000256" key="1">
    <source>
        <dbReference type="ARBA" id="ARBA00022448"/>
    </source>
</evidence>
<keyword evidence="9" id="KW-0472">Membrane</keyword>
<dbReference type="STRING" id="984486.A0A1E3QPN6"/>
<keyword evidence="6" id="KW-0931">ER-Golgi transport</keyword>
<dbReference type="EMBL" id="KV454432">
    <property type="protein sequence ID" value="ODQ79424.1"/>
    <property type="molecule type" value="Genomic_DNA"/>
</dbReference>
<dbReference type="GO" id="GO:0005085">
    <property type="term" value="F:guanyl-nucleotide exchange factor activity"/>
    <property type="evidence" value="ECO:0007669"/>
    <property type="project" value="InterPro"/>
</dbReference>
<evidence type="ECO:0000256" key="8">
    <source>
        <dbReference type="ARBA" id="ARBA00022989"/>
    </source>
</evidence>
<evidence type="ECO:0000256" key="9">
    <source>
        <dbReference type="ARBA" id="ARBA00023136"/>
    </source>
</evidence>
<dbReference type="RefSeq" id="XP_018984752.1">
    <property type="nucleotide sequence ID" value="XM_019129026.1"/>
</dbReference>
<organism evidence="11 12">
    <name type="scientific">Babjeviella inositovora NRRL Y-12698</name>
    <dbReference type="NCBI Taxonomy" id="984486"/>
    <lineage>
        <taxon>Eukaryota</taxon>
        <taxon>Fungi</taxon>
        <taxon>Dikarya</taxon>
        <taxon>Ascomycota</taxon>
        <taxon>Saccharomycotina</taxon>
        <taxon>Pichiomycetes</taxon>
        <taxon>Serinales incertae sedis</taxon>
        <taxon>Babjeviella</taxon>
    </lineage>
</organism>
<comment type="subcellular location">
    <subcellularLocation>
        <location evidence="10">Endoplasmic reticulum membrane</location>
        <topology evidence="10">Single-pass type II membrane protein</topology>
    </subcellularLocation>
    <subcellularLocation>
        <location evidence="10">Golgi apparatus membrane</location>
        <topology evidence="10">Single-pass type II membrane protein</topology>
    </subcellularLocation>
</comment>
<keyword evidence="2 10" id="KW-0853">WD repeat</keyword>
<dbReference type="PANTHER" id="PTHR23284:SF0">
    <property type="entry name" value="PROLACTIN REGULATORY ELEMENT-BINDING PROTEIN"/>
    <property type="match status" value="1"/>
</dbReference>
<keyword evidence="12" id="KW-1185">Reference proteome</keyword>
<keyword evidence="1 10" id="KW-0813">Transport</keyword>
<protein>
    <recommendedName>
        <fullName evidence="10">Guanine nucleotide-exchange factor SEC12</fullName>
    </recommendedName>
</protein>
<evidence type="ECO:0000256" key="5">
    <source>
        <dbReference type="ARBA" id="ARBA00022824"/>
    </source>
</evidence>
<dbReference type="PANTHER" id="PTHR23284">
    <property type="entry name" value="PROLACTIN REGULATORY ELEMENT BINDING PROTEIN"/>
    <property type="match status" value="1"/>
</dbReference>
<keyword evidence="3" id="KW-0812">Transmembrane</keyword>
<proteinExistence type="inferred from homology"/>
<dbReference type="GO" id="GO:0005789">
    <property type="term" value="C:endoplasmic reticulum membrane"/>
    <property type="evidence" value="ECO:0007669"/>
    <property type="project" value="UniProtKB-SubCell"/>
</dbReference>
<dbReference type="InterPro" id="IPR036322">
    <property type="entry name" value="WD40_repeat_dom_sf"/>
</dbReference>
<evidence type="ECO:0000256" key="6">
    <source>
        <dbReference type="ARBA" id="ARBA00022892"/>
    </source>
</evidence>
<accession>A0A1E3QPN6</accession>
<dbReference type="AlphaFoldDB" id="A0A1E3QPN6"/>
<dbReference type="OrthoDB" id="2013972at2759"/>
<dbReference type="Pfam" id="PF00400">
    <property type="entry name" value="WD40"/>
    <property type="match status" value="1"/>
</dbReference>
<reference evidence="12" key="1">
    <citation type="submission" date="2016-05" db="EMBL/GenBank/DDBJ databases">
        <title>Comparative genomics of biotechnologically important yeasts.</title>
        <authorList>
            <consortium name="DOE Joint Genome Institute"/>
            <person name="Riley R."/>
            <person name="Haridas S."/>
            <person name="Wolfe K.H."/>
            <person name="Lopes M.R."/>
            <person name="Hittinger C.T."/>
            <person name="Goker M."/>
            <person name="Salamov A."/>
            <person name="Wisecaver J."/>
            <person name="Long T.M."/>
            <person name="Aerts A.L."/>
            <person name="Barry K."/>
            <person name="Choi C."/>
            <person name="Clum A."/>
            <person name="Coughlan A.Y."/>
            <person name="Deshpande S."/>
            <person name="Douglass A.P."/>
            <person name="Hanson S.J."/>
            <person name="Klenk H.-P."/>
            <person name="Labutti K."/>
            <person name="Lapidus A."/>
            <person name="Lindquist E."/>
            <person name="Lipzen A."/>
            <person name="Meier-Kolthoff J.P."/>
            <person name="Ohm R.A."/>
            <person name="Otillar R.P."/>
            <person name="Pangilinan J."/>
            <person name="Peng Y."/>
            <person name="Rokas A."/>
            <person name="Rosa C.A."/>
            <person name="Scheuner C."/>
            <person name="Sibirny A.A."/>
            <person name="Slot J.C."/>
            <person name="Stielow J.B."/>
            <person name="Sun H."/>
            <person name="Kurtzman C.P."/>
            <person name="Blackwell M."/>
            <person name="Grigoriev I.V."/>
            <person name="Jeffries T.W."/>
        </authorList>
    </citation>
    <scope>NUCLEOTIDE SEQUENCE [LARGE SCALE GENOMIC DNA]</scope>
    <source>
        <strain evidence="12">NRRL Y-12698</strain>
    </source>
</reference>
<dbReference type="InterPro" id="IPR015943">
    <property type="entry name" value="WD40/YVTN_repeat-like_dom_sf"/>
</dbReference>
<dbReference type="Proteomes" id="UP000094336">
    <property type="component" value="Unassembled WGS sequence"/>
</dbReference>
<keyword evidence="5 10" id="KW-0256">Endoplasmic reticulum</keyword>
<dbReference type="GO" id="GO:0003400">
    <property type="term" value="P:regulation of COPII vesicle coating"/>
    <property type="evidence" value="ECO:0007669"/>
    <property type="project" value="UniProtKB-UniRule"/>
</dbReference>
<dbReference type="SUPFAM" id="SSF50978">
    <property type="entry name" value="WD40 repeat-like"/>
    <property type="match status" value="1"/>
</dbReference>